<dbReference type="AlphaFoldDB" id="A0AAU8J9Y5"/>
<sequence>MLSIHQNFWAFLGISRRSHDKKSSELSVAEIKINWLKILSFVKINDILKYIQ</sequence>
<name>A0AAU8J9Y5_9CYAN</name>
<gene>
    <name evidence="1" type="ORF">ABWT76_004210</name>
</gene>
<organism evidence="1">
    <name type="scientific">Planktothricoides raciborskii GIHE-MW2</name>
    <dbReference type="NCBI Taxonomy" id="2792601"/>
    <lineage>
        <taxon>Bacteria</taxon>
        <taxon>Bacillati</taxon>
        <taxon>Cyanobacteriota</taxon>
        <taxon>Cyanophyceae</taxon>
        <taxon>Oscillatoriophycideae</taxon>
        <taxon>Oscillatoriales</taxon>
        <taxon>Oscillatoriaceae</taxon>
        <taxon>Planktothricoides</taxon>
    </lineage>
</organism>
<protein>
    <recommendedName>
        <fullName evidence="2">Transposase</fullName>
    </recommendedName>
</protein>
<proteinExistence type="predicted"/>
<evidence type="ECO:0000313" key="1">
    <source>
        <dbReference type="EMBL" id="XCM35521.1"/>
    </source>
</evidence>
<evidence type="ECO:0008006" key="2">
    <source>
        <dbReference type="Google" id="ProtNLM"/>
    </source>
</evidence>
<reference evidence="1" key="1">
    <citation type="submission" date="2024-07" db="EMBL/GenBank/DDBJ databases">
        <authorList>
            <person name="Kim Y.J."/>
            <person name="Jeong J.Y."/>
        </authorList>
    </citation>
    <scope>NUCLEOTIDE SEQUENCE</scope>
    <source>
        <strain evidence="1">GIHE-MW2</strain>
    </source>
</reference>
<dbReference type="EMBL" id="CP159837">
    <property type="protein sequence ID" value="XCM35521.1"/>
    <property type="molecule type" value="Genomic_DNA"/>
</dbReference>
<accession>A0AAU8J9Y5</accession>
<dbReference type="RefSeq" id="WP_156331797.1">
    <property type="nucleotide sequence ID" value="NZ_CP159837.1"/>
</dbReference>